<dbReference type="Proteomes" id="UP000664203">
    <property type="component" value="Unassembled WGS sequence"/>
</dbReference>
<dbReference type="OrthoDB" id="5373324at2759"/>
<gene>
    <name evidence="2" type="ORF">ALECFALPRED_010490</name>
</gene>
<proteinExistence type="predicted"/>
<feature type="compositionally biased region" description="Low complexity" evidence="1">
    <location>
        <begin position="299"/>
        <end position="313"/>
    </location>
</feature>
<dbReference type="AlphaFoldDB" id="A0A8H3J9B4"/>
<evidence type="ECO:0000256" key="1">
    <source>
        <dbReference type="SAM" id="MobiDB-lite"/>
    </source>
</evidence>
<dbReference type="EMBL" id="CAJPDR010000872">
    <property type="protein sequence ID" value="CAF9943044.1"/>
    <property type="molecule type" value="Genomic_DNA"/>
</dbReference>
<evidence type="ECO:0000313" key="3">
    <source>
        <dbReference type="Proteomes" id="UP000664203"/>
    </source>
</evidence>
<keyword evidence="3" id="KW-1185">Reference proteome</keyword>
<protein>
    <submittedName>
        <fullName evidence="2">Uncharacterized protein</fullName>
    </submittedName>
</protein>
<organism evidence="2 3">
    <name type="scientific">Alectoria fallacina</name>
    <dbReference type="NCBI Taxonomy" id="1903189"/>
    <lineage>
        <taxon>Eukaryota</taxon>
        <taxon>Fungi</taxon>
        <taxon>Dikarya</taxon>
        <taxon>Ascomycota</taxon>
        <taxon>Pezizomycotina</taxon>
        <taxon>Lecanoromycetes</taxon>
        <taxon>OSLEUM clade</taxon>
        <taxon>Lecanoromycetidae</taxon>
        <taxon>Lecanorales</taxon>
        <taxon>Lecanorineae</taxon>
        <taxon>Parmeliaceae</taxon>
        <taxon>Alectoria</taxon>
    </lineage>
</organism>
<feature type="region of interest" description="Disordered" evidence="1">
    <location>
        <begin position="241"/>
        <end position="317"/>
    </location>
</feature>
<reference evidence="2" key="1">
    <citation type="submission" date="2021-03" db="EMBL/GenBank/DDBJ databases">
        <authorList>
            <person name="Tagirdzhanova G."/>
        </authorList>
    </citation>
    <scope>NUCLEOTIDE SEQUENCE</scope>
</reference>
<feature type="compositionally biased region" description="Basic and acidic residues" evidence="1">
    <location>
        <begin position="241"/>
        <end position="265"/>
    </location>
</feature>
<evidence type="ECO:0000313" key="2">
    <source>
        <dbReference type="EMBL" id="CAF9943044.1"/>
    </source>
</evidence>
<comment type="caution">
    <text evidence="2">The sequence shown here is derived from an EMBL/GenBank/DDBJ whole genome shotgun (WGS) entry which is preliminary data.</text>
</comment>
<accession>A0A8H3J9B4</accession>
<sequence>MSADMMAAYNGVLSGRFPKHHEKNATVVPVGLDFGPTWISTQFSIDRANVSPGPYFTGVPGGQVYNDFYQEALSKKVQSHLDFTDFSPSAAPLVDTEERATEIVQAFARHIEDARLMGVWALDKNPLLSFRVMTITVPDHWDVSARTVVAKAARLAGQPLDGSYMILKLPRAVQSAYAMQRYTTGGYFTVLIYYHKSHLHLMRVQMGGTGCVMKGQVWLSRLGEDAILKAAVVSSAVDSDDKTFEKKCPGDEISSEKPVSDERLNESPLQINRLHNASPRITRVEEDALTKVPPNDALTPEPSTSTNPSNDNNASLTDIYTKPTAYQYPLVDLQPIQEALRRFILLTIPSADSNPAREPSPLLKDAVSDVKYIVIDGEASPRGRGALRVAIEEMFADVDWIGIEEGMQDCGATGAKIAARCQFQNPQYLDDWTDLPGYLPGKDA</sequence>
<name>A0A8H3J9B4_9LECA</name>